<dbReference type="Pfam" id="PF01985">
    <property type="entry name" value="CRS1_YhbY"/>
    <property type="match status" value="4"/>
</dbReference>
<dbReference type="SUPFAM" id="SSF75471">
    <property type="entry name" value="YhbY-like"/>
    <property type="match status" value="4"/>
</dbReference>
<dbReference type="Proteomes" id="UP000007752">
    <property type="component" value="Chromosome 8"/>
</dbReference>
<evidence type="ECO:0000256" key="3">
    <source>
        <dbReference type="ARBA" id="ARBA00022884"/>
    </source>
</evidence>
<keyword evidence="3 7" id="KW-0694">RNA-binding</keyword>
<reference evidence="10" key="2">
    <citation type="submission" date="2008-12" db="EMBL/GenBank/DDBJ databases">
        <title>Improved gene annotation of the rice (Oryza sativa) genomes.</title>
        <authorList>
            <person name="Wang J."/>
            <person name="Li R."/>
            <person name="Fan W."/>
            <person name="Huang Q."/>
            <person name="Zhang J."/>
            <person name="Zhou Y."/>
            <person name="Hu Y."/>
            <person name="Zi S."/>
            <person name="Li J."/>
            <person name="Ni P."/>
            <person name="Zheng H."/>
            <person name="Zhang Y."/>
            <person name="Zhao M."/>
            <person name="Hao Q."/>
            <person name="McDermott J."/>
            <person name="Samudrala R."/>
            <person name="Kristiansen K."/>
            <person name="Wong G.K.-S."/>
        </authorList>
    </citation>
    <scope>NUCLEOTIDE SEQUENCE</scope>
</reference>
<dbReference type="SMART" id="SM01103">
    <property type="entry name" value="CRS1_YhbY"/>
    <property type="match status" value="4"/>
</dbReference>
<dbReference type="AlphaFoldDB" id="A3BQ50"/>
<protein>
    <recommendedName>
        <fullName evidence="9">CRM domain-containing protein</fullName>
    </recommendedName>
</protein>
<evidence type="ECO:0000256" key="6">
    <source>
        <dbReference type="ARBA" id="ARBA00023274"/>
    </source>
</evidence>
<evidence type="ECO:0000256" key="5">
    <source>
        <dbReference type="ARBA" id="ARBA00023187"/>
    </source>
</evidence>
<feature type="compositionally biased region" description="Basic and acidic residues" evidence="8">
    <location>
        <begin position="113"/>
        <end position="127"/>
    </location>
</feature>
<feature type="domain" description="CRM" evidence="9">
    <location>
        <begin position="131"/>
        <end position="229"/>
    </location>
</feature>
<dbReference type="FunFam" id="3.30.110.60:FF:000002">
    <property type="entry name" value="CRS2-associated factor 1, chloroplastic"/>
    <property type="match status" value="4"/>
</dbReference>
<keyword evidence="6" id="KW-0687">Ribonucleoprotein</keyword>
<keyword evidence="4" id="KW-0809">Transit peptide</keyword>
<sequence length="615" mass="69428">MLLLAGLLRRARPPRRPSVRRLSGLLDRYGFVPPASLTPHSASDDGGAKKRRPKKPPYRPPSSLDRGGRPAARSDLPFDFRFSYTESSPGEKPIGLREPKVRDAQAEDPAPAAKRELEEARRRERERVLGEPLTPAERAFLVSKCQKSRTKKQINLGRDGLTHNMLNDIHNHWKNDEAVRVKCLGVPTVDMQNVCHQLEDKTGGLIIHRHGGQLILYRGRHYNPKKRPVIPLMLWKPAEPVYPRLIKTTIEGLTVEETKEMRKKGLYVPVLTKLAKNGYYASLVPMVRDAFLTDELVRIDSKGLPKSDYRKIGVKLRDLVPCIIVSFDKEQIIVWRGKDYNGTIQDNTQKTSVSVLEEESAGAESENGRDGLTHNMLNDIHNHWKNDEAVRVKCLGVPTVDMQNVCHQLEDKTGGLIIHRHGGQLILYRGRHYNPKKRPVIPLMLWKPAEPVYPRLIKTTIEGLTVEETKEMRKKGLYVPVLTKLAKNGYYASLVPMVRDAFLTDELVRIDSKGLPKSDYRKIGVKLRDLVPCIIVSFDKEQIIVWRGKDYNGTIQDNTQKTSVSVLEEESAGAESENGDQEQASSDWASDECSQLSSSDEMPDDKSAISEADSD</sequence>
<dbReference type="PANTHER" id="PTHR46247:SF2">
    <property type="entry name" value="CRS2-ASSOCIATED FACTOR 1, MITOCHONDRIAL"/>
    <property type="match status" value="1"/>
</dbReference>
<evidence type="ECO:0000256" key="1">
    <source>
        <dbReference type="ARBA" id="ARBA00022664"/>
    </source>
</evidence>
<feature type="compositionally biased region" description="Polar residues" evidence="8">
    <location>
        <begin position="581"/>
        <end position="600"/>
    </location>
</feature>
<evidence type="ECO:0000256" key="7">
    <source>
        <dbReference type="PROSITE-ProRule" id="PRU00626"/>
    </source>
</evidence>
<dbReference type="InterPro" id="IPR044599">
    <property type="entry name" value="CAF1P_plant"/>
</dbReference>
<evidence type="ECO:0000256" key="4">
    <source>
        <dbReference type="ARBA" id="ARBA00022946"/>
    </source>
</evidence>
<dbReference type="InterPro" id="IPR035920">
    <property type="entry name" value="YhbY-like_sf"/>
</dbReference>
<gene>
    <name evidence="10" type="ORF">OsJ_26223</name>
</gene>
<dbReference type="GO" id="GO:0006397">
    <property type="term" value="P:mRNA processing"/>
    <property type="evidence" value="ECO:0007669"/>
    <property type="project" value="UniProtKB-KW"/>
</dbReference>
<feature type="region of interest" description="Disordered" evidence="8">
    <location>
        <begin position="561"/>
        <end position="615"/>
    </location>
</feature>
<keyword evidence="5" id="KW-0508">mRNA splicing</keyword>
<feature type="domain" description="CRM" evidence="9">
    <location>
        <begin position="343"/>
        <end position="440"/>
    </location>
</feature>
<keyword evidence="1" id="KW-0507">mRNA processing</keyword>
<evidence type="ECO:0000256" key="8">
    <source>
        <dbReference type="SAM" id="MobiDB-lite"/>
    </source>
</evidence>
<dbReference type="InterPro" id="IPR001890">
    <property type="entry name" value="RNA-binding_CRM"/>
</dbReference>
<reference evidence="10" key="1">
    <citation type="journal article" date="2005" name="PLoS Biol.">
        <title>The genomes of Oryza sativa: a history of duplications.</title>
        <authorList>
            <person name="Yu J."/>
            <person name="Wang J."/>
            <person name="Lin W."/>
            <person name="Li S."/>
            <person name="Li H."/>
            <person name="Zhou J."/>
            <person name="Ni P."/>
            <person name="Dong W."/>
            <person name="Hu S."/>
            <person name="Zeng C."/>
            <person name="Zhang J."/>
            <person name="Zhang Y."/>
            <person name="Li R."/>
            <person name="Xu Z."/>
            <person name="Li S."/>
            <person name="Li X."/>
            <person name="Zheng H."/>
            <person name="Cong L."/>
            <person name="Lin L."/>
            <person name="Yin J."/>
            <person name="Geng J."/>
            <person name="Li G."/>
            <person name="Shi J."/>
            <person name="Liu J."/>
            <person name="Lv H."/>
            <person name="Li J."/>
            <person name="Wang J."/>
            <person name="Deng Y."/>
            <person name="Ran L."/>
            <person name="Shi X."/>
            <person name="Wang X."/>
            <person name="Wu Q."/>
            <person name="Li C."/>
            <person name="Ren X."/>
            <person name="Wang J."/>
            <person name="Wang X."/>
            <person name="Li D."/>
            <person name="Liu D."/>
            <person name="Zhang X."/>
            <person name="Ji Z."/>
            <person name="Zhao W."/>
            <person name="Sun Y."/>
            <person name="Zhang Z."/>
            <person name="Bao J."/>
            <person name="Han Y."/>
            <person name="Dong L."/>
            <person name="Ji J."/>
            <person name="Chen P."/>
            <person name="Wu S."/>
            <person name="Liu J."/>
            <person name="Xiao Y."/>
            <person name="Bu D."/>
            <person name="Tan J."/>
            <person name="Yang L."/>
            <person name="Ye C."/>
            <person name="Zhang J."/>
            <person name="Xu J."/>
            <person name="Zhou Y."/>
            <person name="Yu Y."/>
            <person name="Zhang B."/>
            <person name="Zhuang S."/>
            <person name="Wei H."/>
            <person name="Liu B."/>
            <person name="Lei M."/>
            <person name="Yu H."/>
            <person name="Li Y."/>
            <person name="Xu H."/>
            <person name="Wei S."/>
            <person name="He X."/>
            <person name="Fang L."/>
            <person name="Zhang Z."/>
            <person name="Zhang Y."/>
            <person name="Huang X."/>
            <person name="Su Z."/>
            <person name="Tong W."/>
            <person name="Li J."/>
            <person name="Tong Z."/>
            <person name="Li S."/>
            <person name="Ye J."/>
            <person name="Wang L."/>
            <person name="Fang L."/>
            <person name="Lei T."/>
            <person name="Chen C."/>
            <person name="Chen H."/>
            <person name="Xu Z."/>
            <person name="Li H."/>
            <person name="Huang H."/>
            <person name="Zhang F."/>
            <person name="Xu H."/>
            <person name="Li N."/>
            <person name="Zhao C."/>
            <person name="Li S."/>
            <person name="Dong L."/>
            <person name="Huang Y."/>
            <person name="Li L."/>
            <person name="Xi Y."/>
            <person name="Qi Q."/>
            <person name="Li W."/>
            <person name="Zhang B."/>
            <person name="Hu W."/>
            <person name="Zhang Y."/>
            <person name="Tian X."/>
            <person name="Jiao Y."/>
            <person name="Liang X."/>
            <person name="Jin J."/>
            <person name="Gao L."/>
            <person name="Zheng W."/>
            <person name="Hao B."/>
            <person name="Liu S."/>
            <person name="Wang W."/>
            <person name="Yuan L."/>
            <person name="Cao M."/>
            <person name="McDermott J."/>
            <person name="Samudrala R."/>
            <person name="Wang J."/>
            <person name="Wong G.K."/>
            <person name="Yang H."/>
        </authorList>
    </citation>
    <scope>NUCLEOTIDE SEQUENCE [LARGE SCALE GENOMIC DNA]</scope>
</reference>
<dbReference type="PANTHER" id="PTHR46247">
    <property type="entry name" value="CRS2-ASSOCIATED FACTOR 1, CHLOROPLASTIC"/>
    <property type="match status" value="1"/>
</dbReference>
<dbReference type="GO" id="GO:1990904">
    <property type="term" value="C:ribonucleoprotein complex"/>
    <property type="evidence" value="ECO:0007669"/>
    <property type="project" value="UniProtKB-KW"/>
</dbReference>
<dbReference type="GO" id="GO:0000373">
    <property type="term" value="P:Group II intron splicing"/>
    <property type="evidence" value="ECO:0007669"/>
    <property type="project" value="InterPro"/>
</dbReference>
<feature type="compositionally biased region" description="Basic and acidic residues" evidence="8">
    <location>
        <begin position="94"/>
        <end position="105"/>
    </location>
</feature>
<keyword evidence="2" id="KW-0677">Repeat</keyword>
<evidence type="ECO:0000259" key="9">
    <source>
        <dbReference type="PROSITE" id="PS51295"/>
    </source>
</evidence>
<feature type="compositionally biased region" description="Acidic residues" evidence="8">
    <location>
        <begin position="567"/>
        <end position="580"/>
    </location>
</feature>
<dbReference type="GO" id="GO:0003723">
    <property type="term" value="F:RNA binding"/>
    <property type="evidence" value="ECO:0007669"/>
    <property type="project" value="UniProtKB-UniRule"/>
</dbReference>
<accession>A3BQ50</accession>
<evidence type="ECO:0000313" key="10">
    <source>
        <dbReference type="EMBL" id="EAZ41689.1"/>
    </source>
</evidence>
<feature type="domain" description="CRM" evidence="9">
    <location>
        <begin position="462"/>
        <end position="558"/>
    </location>
</feature>
<dbReference type="Gene3D" id="3.30.110.60">
    <property type="entry name" value="YhbY-like"/>
    <property type="match status" value="4"/>
</dbReference>
<name>A3BQ50_ORYSJ</name>
<evidence type="ECO:0000256" key="2">
    <source>
        <dbReference type="ARBA" id="ARBA00022737"/>
    </source>
</evidence>
<organism evidence="10">
    <name type="scientific">Oryza sativa subsp. japonica</name>
    <name type="common">Rice</name>
    <dbReference type="NCBI Taxonomy" id="39947"/>
    <lineage>
        <taxon>Eukaryota</taxon>
        <taxon>Viridiplantae</taxon>
        <taxon>Streptophyta</taxon>
        <taxon>Embryophyta</taxon>
        <taxon>Tracheophyta</taxon>
        <taxon>Spermatophyta</taxon>
        <taxon>Magnoliopsida</taxon>
        <taxon>Liliopsida</taxon>
        <taxon>Poales</taxon>
        <taxon>Poaceae</taxon>
        <taxon>BOP clade</taxon>
        <taxon>Oryzoideae</taxon>
        <taxon>Oryzeae</taxon>
        <taxon>Oryzinae</taxon>
        <taxon>Oryza</taxon>
        <taxon>Oryza sativa</taxon>
    </lineage>
</organism>
<feature type="domain" description="CRM" evidence="9">
    <location>
        <begin position="251"/>
        <end position="347"/>
    </location>
</feature>
<feature type="region of interest" description="Disordered" evidence="8">
    <location>
        <begin position="30"/>
        <end position="127"/>
    </location>
</feature>
<dbReference type="EMBL" id="CM000145">
    <property type="protein sequence ID" value="EAZ41689.1"/>
    <property type="molecule type" value="Genomic_DNA"/>
</dbReference>
<dbReference type="PROSITE" id="PS51295">
    <property type="entry name" value="CRM"/>
    <property type="match status" value="4"/>
</dbReference>
<proteinExistence type="predicted"/>